<feature type="compositionally biased region" description="Polar residues" evidence="1">
    <location>
        <begin position="248"/>
        <end position="263"/>
    </location>
</feature>
<dbReference type="OrthoDB" id="5877502at2759"/>
<feature type="compositionally biased region" description="Polar residues" evidence="1">
    <location>
        <begin position="87"/>
        <end position="97"/>
    </location>
</feature>
<evidence type="ECO:0000313" key="2">
    <source>
        <dbReference type="Proteomes" id="UP000186698"/>
    </source>
</evidence>
<feature type="region of interest" description="Disordered" evidence="1">
    <location>
        <begin position="1"/>
        <end position="155"/>
    </location>
</feature>
<protein>
    <submittedName>
        <fullName evidence="3">Uncharacterized protein LOC108714722 isoform X1</fullName>
    </submittedName>
</protein>
<feature type="compositionally biased region" description="Polar residues" evidence="1">
    <location>
        <begin position="115"/>
        <end position="124"/>
    </location>
</feature>
<dbReference type="KEGG" id="xla:108714722"/>
<feature type="region of interest" description="Disordered" evidence="1">
    <location>
        <begin position="1001"/>
        <end position="1113"/>
    </location>
</feature>
<feature type="compositionally biased region" description="Low complexity" evidence="1">
    <location>
        <begin position="22"/>
        <end position="32"/>
    </location>
</feature>
<sequence length="1142" mass="128148">MSSFRDRPWATNSEIEDRLNMSGISSSQSVQRSYRDERPFQMGRYSDYDQFNKSGISSSQSVQRSYEDERPFQMDRQYSAYDKGNMSGFSSSQSAQRTYEDERAFQMGHGRLNKSGVSSSQSALRTYEGERPFQGQDKGNTSGFSSSQSAQRTYEDERAFQMGHDRVNTSGFSSPQSALKIYQDERPFQKELDRGNMSGFSSSQSVQRTYEDERAFQVGHDQVNTSGLSSSQSAQRTSADESAFQGHDQANTSGFSSVQSAQRTNEDERAFQMGHDKVNASGISSSQSAQSAYEDEKPFQRGHNVRPFYNQDRMKPQQKKTMQFLKDYMKRADREPLIGLEHIMEYRIHTKARKMETRYVCELCTADTDLMQMIDHLCGIKHRKLYMAKVYPFVLKSPSNKNEDRVDFIRRMALEIEQEEGTKMYKIDPATKIESLLDLQIPPPTPPKKAKKKSRWESVENRKQKALDYLETFNLESDAEAGTVTSLTMKLTGALKEYTQKTTQADLFQSRLAKAKEVAVSIIKNATAPVNKNPPVNRNLPVNKNAPMNMIPPMNKNAPMNMIPPMNKNAPMNMIPPMNKNAPMNMIPPMNKNPPVNMNAPMNKNPPVNMNAPMDINAKLQKLSQESVKLNQKPFLKNLPTPPVHNKTTDSNSNFTPLGSVPLKPVGGSTTMGKSLQVDQSSTLKPDASLQTDASVQPNASLPNNSDLEDVQFFKKLMALLAALPQNPQGAGNMQMNPKLMMLKSILFDKGPSTADTQLSQPLSTQMPLSSQETNSTESIQKLLMLMASQSQNGPNISSTPLYQQLTMLMASQNSVDSSLLNQNLMMQMASLANTAVSLETVQLNQSSVMQMASEMQNTPNLIHDHVVNMEQNPGNLYPDVQDANALVQPIYDPFESQEKTFFNPPDQFVGYQTPADVQYNPMETAASENMIYPAAESQYMNVPYESGLYTSEVTFQLPYEQSAFNPSMMAHSGDPTHHFEGYIEEEANAPYSRMPLSPSVVDHPYPTENDFRRIPDDIRFGPDKIHSDAFDERAQEPDLRATRPNRDFPASSRPRADSRAELRNSITSTRGKTAPKNKLPRSRQATYRSARDSRDADKGSSELPDIQTSGLSADILKRIRGKDLFTVSAILSEYAESRDAK</sequence>
<gene>
    <name evidence="3" type="primary">LOC108714722</name>
</gene>
<dbReference type="GeneID" id="108714722"/>
<dbReference type="RefSeq" id="XP_041446823.1">
    <property type="nucleotide sequence ID" value="XM_041590889.1"/>
</dbReference>
<organism evidence="2 3">
    <name type="scientific">Xenopus laevis</name>
    <name type="common">African clawed frog</name>
    <dbReference type="NCBI Taxonomy" id="8355"/>
    <lineage>
        <taxon>Eukaryota</taxon>
        <taxon>Metazoa</taxon>
        <taxon>Chordata</taxon>
        <taxon>Craniata</taxon>
        <taxon>Vertebrata</taxon>
        <taxon>Euteleostomi</taxon>
        <taxon>Amphibia</taxon>
        <taxon>Batrachia</taxon>
        <taxon>Anura</taxon>
        <taxon>Pipoidea</taxon>
        <taxon>Pipidae</taxon>
        <taxon>Xenopodinae</taxon>
        <taxon>Xenopus</taxon>
        <taxon>Xenopus</taxon>
    </lineage>
</organism>
<feature type="compositionally biased region" description="Low complexity" evidence="1">
    <location>
        <begin position="54"/>
        <end position="64"/>
    </location>
</feature>
<feature type="region of interest" description="Disordered" evidence="1">
    <location>
        <begin position="635"/>
        <end position="689"/>
    </location>
</feature>
<name>A0A8J1MZY8_XENLA</name>
<evidence type="ECO:0000256" key="1">
    <source>
        <dbReference type="SAM" id="MobiDB-lite"/>
    </source>
</evidence>
<accession>A0A8J1MZY8</accession>
<reference evidence="3" key="1">
    <citation type="submission" date="2025-08" db="UniProtKB">
        <authorList>
            <consortium name="RefSeq"/>
        </authorList>
    </citation>
    <scope>IDENTIFICATION</scope>
    <source>
        <strain evidence="3">J_2021</strain>
        <tissue evidence="3">Erythrocytes</tissue>
    </source>
</reference>
<feature type="compositionally biased region" description="Basic and acidic residues" evidence="1">
    <location>
        <begin position="1090"/>
        <end position="1101"/>
    </location>
</feature>
<feature type="compositionally biased region" description="Basic and acidic residues" evidence="1">
    <location>
        <begin position="1010"/>
        <end position="1047"/>
    </location>
</feature>
<dbReference type="AlphaFoldDB" id="A0A8J1MZY8"/>
<feature type="region of interest" description="Disordered" evidence="1">
    <location>
        <begin position="279"/>
        <end position="298"/>
    </location>
</feature>
<evidence type="ECO:0000313" key="3">
    <source>
        <dbReference type="RefSeq" id="XP_041446823.1"/>
    </source>
</evidence>
<keyword evidence="2" id="KW-1185">Reference proteome</keyword>
<dbReference type="Proteomes" id="UP000186698">
    <property type="component" value="Chromosome 4L"/>
</dbReference>
<feature type="region of interest" description="Disordered" evidence="1">
    <location>
        <begin position="222"/>
        <end position="266"/>
    </location>
</feature>
<feature type="compositionally biased region" description="Polar residues" evidence="1">
    <location>
        <begin position="222"/>
        <end position="237"/>
    </location>
</feature>
<feature type="compositionally biased region" description="Polar residues" evidence="1">
    <location>
        <begin position="137"/>
        <end position="152"/>
    </location>
</feature>
<feature type="compositionally biased region" description="Polar residues" evidence="1">
    <location>
        <begin position="668"/>
        <end position="689"/>
    </location>
</feature>
<proteinExistence type="predicted"/>